<evidence type="ECO:0000313" key="3">
    <source>
        <dbReference type="Proteomes" id="UP000198925"/>
    </source>
</evidence>
<dbReference type="Proteomes" id="UP000198925">
    <property type="component" value="Unassembled WGS sequence"/>
</dbReference>
<dbReference type="EMBL" id="FMZX01000017">
    <property type="protein sequence ID" value="SDE05774.1"/>
    <property type="molecule type" value="Genomic_DNA"/>
</dbReference>
<feature type="compositionally biased region" description="Basic and acidic residues" evidence="1">
    <location>
        <begin position="58"/>
        <end position="68"/>
    </location>
</feature>
<name>A0A1G6ZSN1_9PROT</name>
<organism evidence="2 3">
    <name type="scientific">Belnapia rosea</name>
    <dbReference type="NCBI Taxonomy" id="938405"/>
    <lineage>
        <taxon>Bacteria</taxon>
        <taxon>Pseudomonadati</taxon>
        <taxon>Pseudomonadota</taxon>
        <taxon>Alphaproteobacteria</taxon>
        <taxon>Acetobacterales</taxon>
        <taxon>Roseomonadaceae</taxon>
        <taxon>Belnapia</taxon>
    </lineage>
</organism>
<feature type="compositionally biased region" description="Basic and acidic residues" evidence="1">
    <location>
        <begin position="32"/>
        <end position="46"/>
    </location>
</feature>
<dbReference type="AlphaFoldDB" id="A0A1G6ZSN1"/>
<evidence type="ECO:0000256" key="1">
    <source>
        <dbReference type="SAM" id="MobiDB-lite"/>
    </source>
</evidence>
<keyword evidence="3" id="KW-1185">Reference proteome</keyword>
<sequence>MHRQDPPRFGSGTSILGGAACGLSYEGALRDAMAREEAARRREAGRTRRVPAPQTQPSRERVPEPASS</sequence>
<gene>
    <name evidence="2" type="ORF">SAMN04487779_101786</name>
</gene>
<evidence type="ECO:0000313" key="2">
    <source>
        <dbReference type="EMBL" id="SDE05774.1"/>
    </source>
</evidence>
<accession>A0A1G6ZSN1</accession>
<protein>
    <submittedName>
        <fullName evidence="2">Uncharacterized protein</fullName>
    </submittedName>
</protein>
<feature type="region of interest" description="Disordered" evidence="1">
    <location>
        <begin position="32"/>
        <end position="68"/>
    </location>
</feature>
<proteinExistence type="predicted"/>
<dbReference type="PROSITE" id="PS51257">
    <property type="entry name" value="PROKAR_LIPOPROTEIN"/>
    <property type="match status" value="1"/>
</dbReference>
<dbReference type="RefSeq" id="WP_090569708.1">
    <property type="nucleotide sequence ID" value="NZ_FMXZ01000021.1"/>
</dbReference>
<reference evidence="2 3" key="1">
    <citation type="submission" date="2016-10" db="EMBL/GenBank/DDBJ databases">
        <authorList>
            <person name="de Groot N.N."/>
        </authorList>
    </citation>
    <scope>NUCLEOTIDE SEQUENCE [LARGE SCALE GENOMIC DNA]</scope>
    <source>
        <strain evidence="2 3">CPCC 100156</strain>
    </source>
</reference>